<reference evidence="6 7" key="1">
    <citation type="submission" date="2019-12" db="EMBL/GenBank/DDBJ databases">
        <title>Whole genome shotgun sequence of Streptomyces caniferus NBRC 15389.</title>
        <authorList>
            <person name="Ichikawa N."/>
            <person name="Kimura A."/>
            <person name="Kitahashi Y."/>
            <person name="Komaki H."/>
            <person name="Tamura T."/>
        </authorList>
    </citation>
    <scope>NUCLEOTIDE SEQUENCE [LARGE SCALE GENOMIC DNA]</scope>
    <source>
        <strain evidence="6 7">NBRC 15389</strain>
    </source>
</reference>
<dbReference type="Proteomes" id="UP000435837">
    <property type="component" value="Unassembled WGS sequence"/>
</dbReference>
<dbReference type="InterPro" id="IPR000888">
    <property type="entry name" value="RmlC-like"/>
</dbReference>
<dbReference type="GO" id="GO:0008830">
    <property type="term" value="F:dTDP-4-dehydrorhamnose 3,5-epimerase activity"/>
    <property type="evidence" value="ECO:0007669"/>
    <property type="project" value="UniProtKB-UniRule"/>
</dbReference>
<evidence type="ECO:0000313" key="6">
    <source>
        <dbReference type="EMBL" id="GFE05625.1"/>
    </source>
</evidence>
<dbReference type="GO" id="GO:0005829">
    <property type="term" value="C:cytosol"/>
    <property type="evidence" value="ECO:0007669"/>
    <property type="project" value="TreeGrafter"/>
</dbReference>
<organism evidence="6 7">
    <name type="scientific">Streptomyces caniferus</name>
    <dbReference type="NCBI Taxonomy" id="285557"/>
    <lineage>
        <taxon>Bacteria</taxon>
        <taxon>Bacillati</taxon>
        <taxon>Actinomycetota</taxon>
        <taxon>Actinomycetes</taxon>
        <taxon>Kitasatosporales</taxon>
        <taxon>Streptomycetaceae</taxon>
        <taxon>Streptomyces</taxon>
    </lineage>
</organism>
<sequence>MMRPLGIGPSWVVEPAVFEDARGDFHEWYRGEEFRETVGHALRLVQANCSVSRRGTLRGIHFAEVPPGQAKYLQCVRGAVLDVVVDVRVGSPTFGQWEAVRLDDQNRHALYVGEGLGHSFMALTDHATVNYLCSEGYAPEREHGISPFDPALGIAWPAGIEPLTSPKDTTAPTLAEAERLGLLPSYAECTAYYDARRT</sequence>
<dbReference type="Pfam" id="PF00908">
    <property type="entry name" value="dTDP_sugar_isom"/>
    <property type="match status" value="1"/>
</dbReference>
<dbReference type="InterPro" id="IPR014710">
    <property type="entry name" value="RmlC-like_jellyroll"/>
</dbReference>
<feature type="active site" description="Proton donor" evidence="3">
    <location>
        <position position="131"/>
    </location>
</feature>
<dbReference type="PANTHER" id="PTHR21047">
    <property type="entry name" value="DTDP-6-DEOXY-D-GLUCOSE-3,5 EPIMERASE"/>
    <property type="match status" value="1"/>
</dbReference>
<comment type="caution">
    <text evidence="6">The sequence shown here is derived from an EMBL/GenBank/DDBJ whole genome shotgun (WGS) entry which is preliminary data.</text>
</comment>
<name>A0A640S7M8_9ACTN</name>
<comment type="similarity">
    <text evidence="1 5">Belongs to the dTDP-4-dehydrorhamnose 3,5-epimerase family.</text>
</comment>
<dbReference type="Gene3D" id="2.60.120.10">
    <property type="entry name" value="Jelly Rolls"/>
    <property type="match status" value="1"/>
</dbReference>
<evidence type="ECO:0000256" key="4">
    <source>
        <dbReference type="PIRSR" id="PIRSR600888-3"/>
    </source>
</evidence>
<protein>
    <recommendedName>
        <fullName evidence="5">dTDP-4-dehydrorhamnose 3,5-epimerase</fullName>
        <ecNumber evidence="5">5.1.3.13</ecNumber>
    </recommendedName>
    <alternativeName>
        <fullName evidence="5">Thymidine diphospho-4-keto-rhamnose 3,5-epimerase</fullName>
    </alternativeName>
</protein>
<comment type="catalytic activity">
    <reaction evidence="5">
        <text>dTDP-4-dehydro-6-deoxy-alpha-D-glucose = dTDP-4-dehydro-beta-L-rhamnose</text>
        <dbReference type="Rhea" id="RHEA:16969"/>
        <dbReference type="ChEBI" id="CHEBI:57649"/>
        <dbReference type="ChEBI" id="CHEBI:62830"/>
        <dbReference type="EC" id="5.1.3.13"/>
    </reaction>
</comment>
<comment type="function">
    <text evidence="5">Catalyzes the epimerization of the C3' and C5'positions of dTDP-6-deoxy-D-xylo-4-hexulose, forming dTDP-6-deoxy-L-lyxo-4-hexulose.</text>
</comment>
<evidence type="ECO:0000256" key="5">
    <source>
        <dbReference type="RuleBase" id="RU364069"/>
    </source>
</evidence>
<gene>
    <name evidence="6" type="primary">rfbC_1</name>
    <name evidence="6" type="ORF">Scani_18930</name>
</gene>
<dbReference type="CDD" id="cd00438">
    <property type="entry name" value="cupin_RmlC"/>
    <property type="match status" value="1"/>
</dbReference>
<evidence type="ECO:0000313" key="7">
    <source>
        <dbReference type="Proteomes" id="UP000435837"/>
    </source>
</evidence>
<dbReference type="InterPro" id="IPR011051">
    <property type="entry name" value="RmlC_Cupin_sf"/>
</dbReference>
<dbReference type="SUPFAM" id="SSF51182">
    <property type="entry name" value="RmlC-like cupins"/>
    <property type="match status" value="1"/>
</dbReference>
<evidence type="ECO:0000256" key="1">
    <source>
        <dbReference type="ARBA" id="ARBA00010154"/>
    </source>
</evidence>
<comment type="subunit">
    <text evidence="5">Homodimer.</text>
</comment>
<dbReference type="PANTHER" id="PTHR21047:SF2">
    <property type="entry name" value="THYMIDINE DIPHOSPHO-4-KETO-RHAMNOSE 3,5-EPIMERASE"/>
    <property type="match status" value="1"/>
</dbReference>
<accession>A0A640S7M8</accession>
<dbReference type="AlphaFoldDB" id="A0A640S7M8"/>
<dbReference type="EC" id="5.1.3.13" evidence="5"/>
<comment type="pathway">
    <text evidence="5">Carbohydrate biosynthesis; dTDP-L-rhamnose biosynthesis.</text>
</comment>
<dbReference type="GO" id="GO:0019305">
    <property type="term" value="P:dTDP-rhamnose biosynthetic process"/>
    <property type="evidence" value="ECO:0007669"/>
    <property type="project" value="UniProtKB-UniRule"/>
</dbReference>
<feature type="site" description="Participates in a stacking interaction with the thymidine ring of dTDP-4-oxo-6-deoxyglucose" evidence="4">
    <location>
        <position position="137"/>
    </location>
</feature>
<dbReference type="EMBL" id="BLIN01000003">
    <property type="protein sequence ID" value="GFE05625.1"/>
    <property type="molecule type" value="Genomic_DNA"/>
</dbReference>
<keyword evidence="2 5" id="KW-0413">Isomerase</keyword>
<dbReference type="UniPathway" id="UPA00124"/>
<evidence type="ECO:0000256" key="3">
    <source>
        <dbReference type="PIRSR" id="PIRSR600888-1"/>
    </source>
</evidence>
<evidence type="ECO:0000256" key="2">
    <source>
        <dbReference type="ARBA" id="ARBA00023235"/>
    </source>
</evidence>
<dbReference type="GO" id="GO:0000271">
    <property type="term" value="P:polysaccharide biosynthetic process"/>
    <property type="evidence" value="ECO:0007669"/>
    <property type="project" value="TreeGrafter"/>
</dbReference>
<proteinExistence type="inferred from homology"/>
<feature type="active site" description="Proton acceptor" evidence="3">
    <location>
        <position position="61"/>
    </location>
</feature>
<dbReference type="NCBIfam" id="TIGR01221">
    <property type="entry name" value="rmlC"/>
    <property type="match status" value="1"/>
</dbReference>